<dbReference type="EMBL" id="NIRR01000010">
    <property type="protein sequence ID" value="OWP63588.1"/>
    <property type="molecule type" value="Genomic_DNA"/>
</dbReference>
<comment type="caution">
    <text evidence="2">The sequence shown here is derived from an EMBL/GenBank/DDBJ whole genome shotgun (WGS) entry which is preliminary data.</text>
</comment>
<dbReference type="AlphaFoldDB" id="A0A246FLH9"/>
<evidence type="ECO:0000313" key="3">
    <source>
        <dbReference type="Proteomes" id="UP000197277"/>
    </source>
</evidence>
<protein>
    <recommendedName>
        <fullName evidence="4">DUF4369 domain-containing protein</fullName>
    </recommendedName>
</protein>
<keyword evidence="1" id="KW-0732">Signal</keyword>
<evidence type="ECO:0008006" key="4">
    <source>
        <dbReference type="Google" id="ProtNLM"/>
    </source>
</evidence>
<proteinExistence type="predicted"/>
<feature type="chain" id="PRO_5013303843" description="DUF4369 domain-containing protein" evidence="1">
    <location>
        <begin position="26"/>
        <end position="218"/>
    </location>
</feature>
<sequence length="218" mass="24424">MKFVTRISALLPLLLWGLGNTTVRAQTYSSGTVGLPRIVNFKPGFYRLTGGDWQAAELYLETSGELRVRTAGAREATYYRPGQVEVFVLKADTFGVVRRLNASSRWLEAVFAQRLYRYGQFTAFKLDHSYTGEGDYSLTRNPVVAAGIAELVLQPPTGDPVIVPTTRGAFTRVMLPLFDDCPELADQIRRGKVGRQHTRQILQTYARWQQANPRPATP</sequence>
<gene>
    <name evidence="2" type="ORF">CDA63_08380</name>
</gene>
<keyword evidence="3" id="KW-1185">Reference proteome</keyword>
<reference evidence="2 3" key="1">
    <citation type="submission" date="2017-06" db="EMBL/GenBank/DDBJ databases">
        <title>Hymenobacter amundsenii sp. nov. isolated from regoliths in Antarctica.</title>
        <authorList>
            <person name="Sedlacek I."/>
            <person name="Kralova S."/>
            <person name="Pantucek R."/>
            <person name="Svec P."/>
            <person name="Holochova P."/>
            <person name="Stankova E."/>
            <person name="Vrbovska V."/>
            <person name="Busse H.-J."/>
        </authorList>
    </citation>
    <scope>NUCLEOTIDE SEQUENCE [LARGE SCALE GENOMIC DNA]</scope>
    <source>
        <strain evidence="2 3">CCM 8682</strain>
    </source>
</reference>
<evidence type="ECO:0000313" key="2">
    <source>
        <dbReference type="EMBL" id="OWP63588.1"/>
    </source>
</evidence>
<organism evidence="2 3">
    <name type="scientific">Hymenobacter amundsenii</name>
    <dbReference type="NCBI Taxonomy" id="2006685"/>
    <lineage>
        <taxon>Bacteria</taxon>
        <taxon>Pseudomonadati</taxon>
        <taxon>Bacteroidota</taxon>
        <taxon>Cytophagia</taxon>
        <taxon>Cytophagales</taxon>
        <taxon>Hymenobacteraceae</taxon>
        <taxon>Hymenobacter</taxon>
    </lineage>
</organism>
<dbReference type="Proteomes" id="UP000197277">
    <property type="component" value="Unassembled WGS sequence"/>
</dbReference>
<name>A0A246FLH9_9BACT</name>
<dbReference type="RefSeq" id="WP_088464001.1">
    <property type="nucleotide sequence ID" value="NZ_NIRR01000010.1"/>
</dbReference>
<feature type="signal peptide" evidence="1">
    <location>
        <begin position="1"/>
        <end position="25"/>
    </location>
</feature>
<dbReference type="OrthoDB" id="885790at2"/>
<evidence type="ECO:0000256" key="1">
    <source>
        <dbReference type="SAM" id="SignalP"/>
    </source>
</evidence>
<accession>A0A246FLH9</accession>